<name>A0A6J5R5J9_9CAUD</name>
<protein>
    <submittedName>
        <fullName evidence="1">Uncharacterized protein</fullName>
    </submittedName>
</protein>
<organism evidence="1">
    <name type="scientific">uncultured Caudovirales phage</name>
    <dbReference type="NCBI Taxonomy" id="2100421"/>
    <lineage>
        <taxon>Viruses</taxon>
        <taxon>Duplodnaviria</taxon>
        <taxon>Heunggongvirae</taxon>
        <taxon>Uroviricota</taxon>
        <taxon>Caudoviricetes</taxon>
        <taxon>Peduoviridae</taxon>
        <taxon>Maltschvirus</taxon>
        <taxon>Maltschvirus maltsch</taxon>
    </lineage>
</organism>
<dbReference type="EMBL" id="LR797114">
    <property type="protein sequence ID" value="CAB4188005.1"/>
    <property type="molecule type" value="Genomic_DNA"/>
</dbReference>
<proteinExistence type="predicted"/>
<reference evidence="1" key="1">
    <citation type="submission" date="2020-05" db="EMBL/GenBank/DDBJ databases">
        <authorList>
            <person name="Chiriac C."/>
            <person name="Salcher M."/>
            <person name="Ghai R."/>
            <person name="Kavagutti S V."/>
        </authorList>
    </citation>
    <scope>NUCLEOTIDE SEQUENCE</scope>
</reference>
<accession>A0A6J5R5J9</accession>
<gene>
    <name evidence="1" type="ORF">UFOVP1169_41</name>
</gene>
<sequence>MTSTQAGADAPKGSAEEMLRGLIARCESAVGPDVGLDIQIFRAVNPTKPTHSESTGEYLGRPYTASIDAALTLVPEEWRVEHIGEQLSGGRWDVELHWREYSMEDCIQSEGSTAALALCIAALKGRLAEHLQARKRPLHTPNLSGEKETVE</sequence>
<evidence type="ECO:0000313" key="1">
    <source>
        <dbReference type="EMBL" id="CAB4188005.1"/>
    </source>
</evidence>